<dbReference type="EMBL" id="CAADFD010000074">
    <property type="protein sequence ID" value="VFJ62447.1"/>
    <property type="molecule type" value="Genomic_DNA"/>
</dbReference>
<sequence length="54" mass="6390">MAIYDLPFYQIRWQRVTQCSSSSSLMKTVMMDYITPKDERRFSNPSTVFFSVLS</sequence>
<proteinExistence type="predicted"/>
<evidence type="ECO:0000313" key="1">
    <source>
        <dbReference type="EMBL" id="VFJ60969.1"/>
    </source>
</evidence>
<protein>
    <submittedName>
        <fullName evidence="2">Uncharacterized protein</fullName>
    </submittedName>
</protein>
<dbReference type="AlphaFoldDB" id="A0A450T6M7"/>
<dbReference type="EMBL" id="CAADEW010000110">
    <property type="protein sequence ID" value="VFJ60969.1"/>
    <property type="molecule type" value="Genomic_DNA"/>
</dbReference>
<accession>A0A450T6M7</accession>
<name>A0A450T6M7_9GAMM</name>
<organism evidence="2">
    <name type="scientific">Candidatus Kentrum sp. FW</name>
    <dbReference type="NCBI Taxonomy" id="2126338"/>
    <lineage>
        <taxon>Bacteria</taxon>
        <taxon>Pseudomonadati</taxon>
        <taxon>Pseudomonadota</taxon>
        <taxon>Gammaproteobacteria</taxon>
        <taxon>Candidatus Kentrum</taxon>
    </lineage>
</organism>
<gene>
    <name evidence="1" type="ORF">BECKFW1821A_GA0114235_11101</name>
    <name evidence="2" type="ORF">BECKFW1821B_GA0114236_10745</name>
</gene>
<reference evidence="2" key="1">
    <citation type="submission" date="2019-02" db="EMBL/GenBank/DDBJ databases">
        <authorList>
            <person name="Gruber-Vodicka R. H."/>
            <person name="Seah K. B. B."/>
        </authorList>
    </citation>
    <scope>NUCLEOTIDE SEQUENCE</scope>
    <source>
        <strain evidence="2">BECK_BZ106</strain>
        <strain evidence="1">BECK_BZ15</strain>
    </source>
</reference>
<evidence type="ECO:0000313" key="2">
    <source>
        <dbReference type="EMBL" id="VFJ62447.1"/>
    </source>
</evidence>